<organism evidence="2 3">
    <name type="scientific">Phialemonium thermophilum</name>
    <dbReference type="NCBI Taxonomy" id="223376"/>
    <lineage>
        <taxon>Eukaryota</taxon>
        <taxon>Fungi</taxon>
        <taxon>Dikarya</taxon>
        <taxon>Ascomycota</taxon>
        <taxon>Pezizomycotina</taxon>
        <taxon>Sordariomycetes</taxon>
        <taxon>Sordariomycetidae</taxon>
        <taxon>Cephalothecales</taxon>
        <taxon>Cephalothecaceae</taxon>
        <taxon>Phialemonium</taxon>
    </lineage>
</organism>
<feature type="compositionally biased region" description="Low complexity" evidence="1">
    <location>
        <begin position="136"/>
        <end position="151"/>
    </location>
</feature>
<evidence type="ECO:0000256" key="1">
    <source>
        <dbReference type="SAM" id="MobiDB-lite"/>
    </source>
</evidence>
<protein>
    <submittedName>
        <fullName evidence="2">Uncharacterized protein</fullName>
    </submittedName>
</protein>
<evidence type="ECO:0000313" key="3">
    <source>
        <dbReference type="Proteomes" id="UP001586593"/>
    </source>
</evidence>
<accession>A0ABR3VCR5</accession>
<sequence length="151" mass="16970">MTHEHRWVACPTDRQRQCADHSDPQGATKIHLRDMLIGLASLLPRCVHFTIPERLLARAWSSIEARRRLGTNHGARSVWSDLADSRQAKATHPMFSRCLPAAGAARDKLLGAVQQNRFAEVRPPSPRREPRQSNMLAGRARQALLRAGTRD</sequence>
<evidence type="ECO:0000313" key="2">
    <source>
        <dbReference type="EMBL" id="KAL1839649.1"/>
    </source>
</evidence>
<proteinExistence type="predicted"/>
<name>A0ABR3VCR5_9PEZI</name>
<comment type="caution">
    <text evidence="2">The sequence shown here is derived from an EMBL/GenBank/DDBJ whole genome shotgun (WGS) entry which is preliminary data.</text>
</comment>
<dbReference type="EMBL" id="JAZHXJ010002306">
    <property type="protein sequence ID" value="KAL1839649.1"/>
    <property type="molecule type" value="Genomic_DNA"/>
</dbReference>
<keyword evidence="3" id="KW-1185">Reference proteome</keyword>
<feature type="region of interest" description="Disordered" evidence="1">
    <location>
        <begin position="116"/>
        <end position="151"/>
    </location>
</feature>
<gene>
    <name evidence="2" type="ORF">VTK73DRAFT_3985</name>
</gene>
<reference evidence="2 3" key="1">
    <citation type="journal article" date="2024" name="Commun. Biol.">
        <title>Comparative genomic analysis of thermophilic fungi reveals convergent evolutionary adaptations and gene losses.</title>
        <authorList>
            <person name="Steindorff A.S."/>
            <person name="Aguilar-Pontes M.V."/>
            <person name="Robinson A.J."/>
            <person name="Andreopoulos B."/>
            <person name="LaButti K."/>
            <person name="Kuo A."/>
            <person name="Mondo S."/>
            <person name="Riley R."/>
            <person name="Otillar R."/>
            <person name="Haridas S."/>
            <person name="Lipzen A."/>
            <person name="Grimwood J."/>
            <person name="Schmutz J."/>
            <person name="Clum A."/>
            <person name="Reid I.D."/>
            <person name="Moisan M.C."/>
            <person name="Butler G."/>
            <person name="Nguyen T.T.M."/>
            <person name="Dewar K."/>
            <person name="Conant G."/>
            <person name="Drula E."/>
            <person name="Henrissat B."/>
            <person name="Hansel C."/>
            <person name="Singer S."/>
            <person name="Hutchinson M.I."/>
            <person name="de Vries R.P."/>
            <person name="Natvig D.O."/>
            <person name="Powell A.J."/>
            <person name="Tsang A."/>
            <person name="Grigoriev I.V."/>
        </authorList>
    </citation>
    <scope>NUCLEOTIDE SEQUENCE [LARGE SCALE GENOMIC DNA]</scope>
    <source>
        <strain evidence="2 3">ATCC 24622</strain>
    </source>
</reference>
<dbReference type="Proteomes" id="UP001586593">
    <property type="component" value="Unassembled WGS sequence"/>
</dbReference>